<dbReference type="Proteomes" id="UP000831290">
    <property type="component" value="Chromosome"/>
</dbReference>
<name>A0A9E7D4X4_9FLAO</name>
<accession>A0A9E7D4X4</accession>
<dbReference type="Gene3D" id="2.160.10.10">
    <property type="entry name" value="Hexapeptide repeat proteins"/>
    <property type="match status" value="1"/>
</dbReference>
<proteinExistence type="predicted"/>
<dbReference type="AlphaFoldDB" id="A0A9E7D4X4"/>
<keyword evidence="2" id="KW-1185">Reference proteome</keyword>
<reference evidence="1" key="1">
    <citation type="submission" date="2022-03" db="EMBL/GenBank/DDBJ databases">
        <title>Description of Abyssus ytuae gen. nov., sp. nov., a novel member of the family Flavobacteriaceae isolated from the sediment of Mariana Trench.</title>
        <authorList>
            <person name="Zhang J."/>
            <person name="Xu X."/>
        </authorList>
    </citation>
    <scope>NUCLEOTIDE SEQUENCE</scope>
    <source>
        <strain evidence="1">MT3330</strain>
    </source>
</reference>
<dbReference type="RefSeq" id="WP_255846035.1">
    <property type="nucleotide sequence ID" value="NZ_CP094358.1"/>
</dbReference>
<organism evidence="1 2">
    <name type="scientific">Abyssalbus ytuae</name>
    <dbReference type="NCBI Taxonomy" id="2926907"/>
    <lineage>
        <taxon>Bacteria</taxon>
        <taxon>Pseudomonadati</taxon>
        <taxon>Bacteroidota</taxon>
        <taxon>Flavobacteriia</taxon>
        <taxon>Flavobacteriales</taxon>
        <taxon>Flavobacteriaceae</taxon>
        <taxon>Abyssalbus</taxon>
    </lineage>
</organism>
<evidence type="ECO:0000313" key="1">
    <source>
        <dbReference type="EMBL" id="UOB19419.1"/>
    </source>
</evidence>
<gene>
    <name evidence="1" type="ORF">MQE35_08995</name>
</gene>
<protein>
    <recommendedName>
        <fullName evidence="3">Acyltransferase</fullName>
    </recommendedName>
</protein>
<dbReference type="SUPFAM" id="SSF51161">
    <property type="entry name" value="Trimeric LpxA-like enzymes"/>
    <property type="match status" value="1"/>
</dbReference>
<dbReference type="EMBL" id="CP094358">
    <property type="protein sequence ID" value="UOB19419.1"/>
    <property type="molecule type" value="Genomic_DNA"/>
</dbReference>
<evidence type="ECO:0008006" key="3">
    <source>
        <dbReference type="Google" id="ProtNLM"/>
    </source>
</evidence>
<dbReference type="InterPro" id="IPR011004">
    <property type="entry name" value="Trimer_LpxA-like_sf"/>
</dbReference>
<dbReference type="KEGG" id="fbm:MQE35_08995"/>
<sequence length="220" mass="24955">MKIILTFLVSLIPINRLKIWVYNFFKGYKISYDSKIGFLNVLCATKFTADKVTIGNFNFIHGKEVELMKGVLINKFNRIKNINRLLLKEKAIIYSWNFVSGIPEKSKHTSLIFDNQNLTLGKESSLLRKNYVDLVNEVVIGDNVVFGGNGSEIWTHGFDIYRTMLVGRVTFGNNIFIGSGCIFTKGINVSDETIIAPGSIIYKSITEKGIYSTHEIRKIK</sequence>
<evidence type="ECO:0000313" key="2">
    <source>
        <dbReference type="Proteomes" id="UP000831290"/>
    </source>
</evidence>